<evidence type="ECO:0000313" key="1">
    <source>
        <dbReference type="EMBL" id="GFR10147.1"/>
    </source>
</evidence>
<reference evidence="1" key="1">
    <citation type="submission" date="2020-07" db="EMBL/GenBank/DDBJ databases">
        <title>Multicomponent nature underlies the extraordinary mechanical properties of spider dragline silk.</title>
        <authorList>
            <person name="Kono N."/>
            <person name="Nakamura H."/>
            <person name="Mori M."/>
            <person name="Yoshida Y."/>
            <person name="Ohtoshi R."/>
            <person name="Malay A.D."/>
            <person name="Moran D.A.P."/>
            <person name="Tomita M."/>
            <person name="Numata K."/>
            <person name="Arakawa K."/>
        </authorList>
    </citation>
    <scope>NUCLEOTIDE SEQUENCE</scope>
</reference>
<name>A0A8X6LJ04_TRICU</name>
<keyword evidence="2" id="KW-1185">Reference proteome</keyword>
<dbReference type="EMBL" id="BMAO01026498">
    <property type="protein sequence ID" value="GFR10147.1"/>
    <property type="molecule type" value="Genomic_DNA"/>
</dbReference>
<evidence type="ECO:0000313" key="2">
    <source>
        <dbReference type="Proteomes" id="UP000887116"/>
    </source>
</evidence>
<protein>
    <submittedName>
        <fullName evidence="1">Helitron_like_N domain-containing protein</fullName>
    </submittedName>
</protein>
<proteinExistence type="predicted"/>
<sequence length="100" mass="11796">MIRSSEYGVTEVHKIMWLRVVEGMYTMFRCVPQTANIIRKMQEEHTFIDECVDKSLAFLKSLPNSGQYWVDLKKDLFAMICQLGKASMFRTLNTNEIRWP</sequence>
<organism evidence="1 2">
    <name type="scientific">Trichonephila clavata</name>
    <name type="common">Joro spider</name>
    <name type="synonym">Nephila clavata</name>
    <dbReference type="NCBI Taxonomy" id="2740835"/>
    <lineage>
        <taxon>Eukaryota</taxon>
        <taxon>Metazoa</taxon>
        <taxon>Ecdysozoa</taxon>
        <taxon>Arthropoda</taxon>
        <taxon>Chelicerata</taxon>
        <taxon>Arachnida</taxon>
        <taxon>Araneae</taxon>
        <taxon>Araneomorphae</taxon>
        <taxon>Entelegynae</taxon>
        <taxon>Araneoidea</taxon>
        <taxon>Nephilidae</taxon>
        <taxon>Trichonephila</taxon>
    </lineage>
</organism>
<accession>A0A8X6LJ04</accession>
<comment type="caution">
    <text evidence="1">The sequence shown here is derived from an EMBL/GenBank/DDBJ whole genome shotgun (WGS) entry which is preliminary data.</text>
</comment>
<dbReference type="OrthoDB" id="6429477at2759"/>
<dbReference type="Proteomes" id="UP000887116">
    <property type="component" value="Unassembled WGS sequence"/>
</dbReference>
<gene>
    <name evidence="1" type="ORF">TNCT_516901</name>
</gene>
<dbReference type="AlphaFoldDB" id="A0A8X6LJ04"/>